<sequence length="128" mass="14364">MWDVGLAQMFKERENKINIGPCVGKIVGVKPLKVSILDGQVILQEGHLYICQSLAKREYKLELNADGDIGDIAITSKPSNPLISFNISEKEKTKLTLYFELKQGDEVLIIPAENQQVFFIVDKIQKSS</sequence>
<dbReference type="InterPro" id="IPR022555">
    <property type="entry name" value="DUF2577"/>
</dbReference>
<dbReference type="EMBL" id="VUNQ01000059">
    <property type="protein sequence ID" value="MSU03209.1"/>
    <property type="molecule type" value="Genomic_DNA"/>
</dbReference>
<evidence type="ECO:0000313" key="1">
    <source>
        <dbReference type="EMBL" id="MSU03209.1"/>
    </source>
</evidence>
<evidence type="ECO:0000313" key="2">
    <source>
        <dbReference type="Proteomes" id="UP000469523"/>
    </source>
</evidence>
<dbReference type="Pfam" id="PF10844">
    <property type="entry name" value="DUF2577"/>
    <property type="match status" value="1"/>
</dbReference>
<protein>
    <submittedName>
        <fullName evidence="1">DUF2577 domain-containing protein</fullName>
    </submittedName>
</protein>
<gene>
    <name evidence="1" type="ORF">FYJ83_17245</name>
</gene>
<name>A0A6N7XMC8_9FIRM</name>
<dbReference type="AlphaFoldDB" id="A0A6N7XMC8"/>
<dbReference type="Proteomes" id="UP000469523">
    <property type="component" value="Unassembled WGS sequence"/>
</dbReference>
<keyword evidence="2" id="KW-1185">Reference proteome</keyword>
<dbReference type="RefSeq" id="WP_154442774.1">
    <property type="nucleotide sequence ID" value="NZ_VUNQ01000059.1"/>
</dbReference>
<accession>A0A6N7XMC8</accession>
<reference evidence="1 2" key="1">
    <citation type="submission" date="2019-09" db="EMBL/GenBank/DDBJ databases">
        <title>In-depth cultivation of the pig gut microbiome towards novel bacterial diversity and tailored functional studies.</title>
        <authorList>
            <person name="Wylensek D."/>
            <person name="Hitch T.C.A."/>
            <person name="Clavel T."/>
        </authorList>
    </citation>
    <scope>NUCLEOTIDE SEQUENCE [LARGE SCALE GENOMIC DNA]</scope>
    <source>
        <strain evidence="1 2">WCA3-693-APC-4?</strain>
    </source>
</reference>
<comment type="caution">
    <text evidence="1">The sequence shown here is derived from an EMBL/GenBank/DDBJ whole genome shotgun (WGS) entry which is preliminary data.</text>
</comment>
<proteinExistence type="predicted"/>
<organism evidence="1 2">
    <name type="scientific">Tissierella pigra</name>
    <dbReference type="NCBI Taxonomy" id="2607614"/>
    <lineage>
        <taxon>Bacteria</taxon>
        <taxon>Bacillati</taxon>
        <taxon>Bacillota</taxon>
        <taxon>Tissierellia</taxon>
        <taxon>Tissierellales</taxon>
        <taxon>Tissierellaceae</taxon>
        <taxon>Tissierella</taxon>
    </lineage>
</organism>